<keyword evidence="3" id="KW-1185">Reference proteome</keyword>
<dbReference type="VEuPathDB" id="ToxoDB:NCLIV_043530"/>
<sequence>MNTPSGLTAVIVHRSLRAVTFQGTYAARTVPPLPETEARTAQHHWQNPLPPHTARGGKAAMRVTNFTANKKTFPYRRLACSMQKSQAITIGASPGRLHSQCGTHSARHSRGAVER</sequence>
<proteinExistence type="predicted"/>
<accession>F0VCG4</accession>
<dbReference type="RefSeq" id="XP_003881319.1">
    <property type="nucleotide sequence ID" value="XM_003881270.1"/>
</dbReference>
<dbReference type="eggNOG" id="ENOG502TMVI">
    <property type="taxonomic scope" value="Eukaryota"/>
</dbReference>
<reference evidence="3" key="1">
    <citation type="journal article" date="2012" name="PLoS Pathog.">
        <title>Comparative genomics of the apicomplexan parasites Toxoplasma gondii and Neospora caninum: Coccidia differing in host range and transmission strategy.</title>
        <authorList>
            <person name="Reid A.J."/>
            <person name="Vermont S.J."/>
            <person name="Cotton J.A."/>
            <person name="Harris D."/>
            <person name="Hill-Cawthorne G.A."/>
            <person name="Konen-Waisman S."/>
            <person name="Latham S.M."/>
            <person name="Mourier T."/>
            <person name="Norton R."/>
            <person name="Quail M.A."/>
            <person name="Sanders M."/>
            <person name="Shanmugam D."/>
            <person name="Sohal A."/>
            <person name="Wasmuth J.D."/>
            <person name="Brunk B."/>
            <person name="Grigg M.E."/>
            <person name="Howard J.C."/>
            <person name="Parkinson J."/>
            <person name="Roos D.S."/>
            <person name="Trees A.J."/>
            <person name="Berriman M."/>
            <person name="Pain A."/>
            <person name="Wastling J.M."/>
        </authorList>
    </citation>
    <scope>NUCLEOTIDE SEQUENCE [LARGE SCALE GENOMIC DNA]</scope>
    <source>
        <strain evidence="3">Liverpool</strain>
    </source>
</reference>
<dbReference type="EMBL" id="FR823385">
    <property type="protein sequence ID" value="CBZ51286.1"/>
    <property type="molecule type" value="Genomic_DNA"/>
</dbReference>
<feature type="region of interest" description="Disordered" evidence="1">
    <location>
        <begin position="37"/>
        <end position="56"/>
    </location>
</feature>
<feature type="compositionally biased region" description="Basic residues" evidence="1">
    <location>
        <begin position="105"/>
        <end position="115"/>
    </location>
</feature>
<dbReference type="InParanoid" id="F0VCG4"/>
<dbReference type="GeneID" id="13440271"/>
<evidence type="ECO:0000256" key="1">
    <source>
        <dbReference type="SAM" id="MobiDB-lite"/>
    </source>
</evidence>
<evidence type="ECO:0000313" key="2">
    <source>
        <dbReference type="EMBL" id="CBZ51286.1"/>
    </source>
</evidence>
<protein>
    <submittedName>
        <fullName evidence="2">Uncharacterized protein</fullName>
    </submittedName>
</protein>
<organism evidence="2 3">
    <name type="scientific">Neospora caninum (strain Liverpool)</name>
    <dbReference type="NCBI Taxonomy" id="572307"/>
    <lineage>
        <taxon>Eukaryota</taxon>
        <taxon>Sar</taxon>
        <taxon>Alveolata</taxon>
        <taxon>Apicomplexa</taxon>
        <taxon>Conoidasida</taxon>
        <taxon>Coccidia</taxon>
        <taxon>Eucoccidiorida</taxon>
        <taxon>Eimeriorina</taxon>
        <taxon>Sarcocystidae</taxon>
        <taxon>Neospora</taxon>
    </lineage>
</organism>
<dbReference type="Proteomes" id="UP000007494">
    <property type="component" value="Chromosome IX"/>
</dbReference>
<name>F0VCG4_NEOCL</name>
<dbReference type="OMA" id="CGTHSAR"/>
<evidence type="ECO:0000313" key="3">
    <source>
        <dbReference type="Proteomes" id="UP000007494"/>
    </source>
</evidence>
<feature type="region of interest" description="Disordered" evidence="1">
    <location>
        <begin position="91"/>
        <end position="115"/>
    </location>
</feature>
<dbReference type="AlphaFoldDB" id="F0VCG4"/>
<gene>
    <name evidence="2" type="ORF">NCLIV_043530</name>
</gene>